<dbReference type="GeneID" id="22587345"/>
<reference evidence="1 2" key="1">
    <citation type="journal article" date="2011" name="PLoS Genet.">
        <title>Comparative genomic analysis of human fungal pathogens causing paracoccidioidomycosis.</title>
        <authorList>
            <person name="Desjardins C.A."/>
            <person name="Champion M.D."/>
            <person name="Holder J.W."/>
            <person name="Muszewska A."/>
            <person name="Goldberg J."/>
            <person name="Bailao A.M."/>
            <person name="Brigido M.M."/>
            <person name="Ferreira M.E."/>
            <person name="Garcia A.M."/>
            <person name="Grynberg M."/>
            <person name="Gujja S."/>
            <person name="Heiman D.I."/>
            <person name="Henn M.R."/>
            <person name="Kodira C.D."/>
            <person name="Leon-Narvaez H."/>
            <person name="Longo L.V."/>
            <person name="Ma L.J."/>
            <person name="Malavazi I."/>
            <person name="Matsuo A.L."/>
            <person name="Morais F.V."/>
            <person name="Pereira M."/>
            <person name="Rodriguez-Brito S."/>
            <person name="Sakthikumar S."/>
            <person name="Salem-Izacc S.M."/>
            <person name="Sykes S.M."/>
            <person name="Teixeira M.M."/>
            <person name="Vallejo M.C."/>
            <person name="Walter M.E."/>
            <person name="Yandava C."/>
            <person name="Young S."/>
            <person name="Zeng Q."/>
            <person name="Zucker J."/>
            <person name="Felipe M.S."/>
            <person name="Goldman G.H."/>
            <person name="Haas B.J."/>
            <person name="McEwen J.G."/>
            <person name="Nino-Vega G."/>
            <person name="Puccia R."/>
            <person name="San-Blas G."/>
            <person name="Soares C.M."/>
            <person name="Birren B.W."/>
            <person name="Cuomo C.A."/>
        </authorList>
    </citation>
    <scope>NUCLEOTIDE SEQUENCE [LARGE SCALE GENOMIC DNA]</scope>
    <source>
        <strain evidence="1 2">Pb18</strain>
    </source>
</reference>
<evidence type="ECO:0000313" key="1">
    <source>
        <dbReference type="EMBL" id="KGM92263.1"/>
    </source>
</evidence>
<protein>
    <submittedName>
        <fullName evidence="1">Uncharacterized protein</fullName>
    </submittedName>
</protein>
<name>A0A0A0HVB1_PARBD</name>
<keyword evidence="2" id="KW-1185">Reference proteome</keyword>
<dbReference type="RefSeq" id="XP_010758919.1">
    <property type="nucleotide sequence ID" value="XM_010760617.1"/>
</dbReference>
<dbReference type="EMBL" id="KN275959">
    <property type="protein sequence ID" value="KGM92263.1"/>
    <property type="molecule type" value="Genomic_DNA"/>
</dbReference>
<organism evidence="1 2">
    <name type="scientific">Paracoccidioides brasiliensis (strain Pb18)</name>
    <dbReference type="NCBI Taxonomy" id="502780"/>
    <lineage>
        <taxon>Eukaryota</taxon>
        <taxon>Fungi</taxon>
        <taxon>Dikarya</taxon>
        <taxon>Ascomycota</taxon>
        <taxon>Pezizomycotina</taxon>
        <taxon>Eurotiomycetes</taxon>
        <taxon>Eurotiomycetidae</taxon>
        <taxon>Onygenales</taxon>
        <taxon>Ajellomycetaceae</taxon>
        <taxon>Paracoccidioides</taxon>
    </lineage>
</organism>
<gene>
    <name evidence="1" type="ORF">PADG_11448</name>
</gene>
<proteinExistence type="predicted"/>
<dbReference type="AlphaFoldDB" id="A0A0A0HVB1"/>
<sequence length="97" mass="10484">MIDRAASTSLAAAPSLFSATMRVPTEIGRGRSGCLERLPSLNEMESASAVNGLPRTDVTESEFWKVMQEDNGGADVCYANSQLRGWCQGSEMWAPNL</sequence>
<evidence type="ECO:0000313" key="2">
    <source>
        <dbReference type="Proteomes" id="UP000001628"/>
    </source>
</evidence>
<dbReference type="InParanoid" id="A0A0A0HVB1"/>
<dbReference type="KEGG" id="pbn:PADG_11448"/>
<dbReference type="VEuPathDB" id="FungiDB:PADG_11448"/>
<accession>A0A0A0HVB1</accession>
<dbReference type="Proteomes" id="UP000001628">
    <property type="component" value="Unassembled WGS sequence"/>
</dbReference>
<dbReference type="HOGENOM" id="CLU_2347309_0_0_1"/>